<proteinExistence type="predicted"/>
<keyword evidence="1" id="KW-0732">Signal</keyword>
<feature type="chain" id="PRO_5002511648" description="Lipoprotein" evidence="1">
    <location>
        <begin position="30"/>
        <end position="138"/>
    </location>
</feature>
<feature type="signal peptide" evidence="1">
    <location>
        <begin position="1"/>
        <end position="29"/>
    </location>
</feature>
<evidence type="ECO:0008006" key="4">
    <source>
        <dbReference type="Google" id="ProtNLM"/>
    </source>
</evidence>
<protein>
    <recommendedName>
        <fullName evidence="4">Lipoprotein</fullName>
    </recommendedName>
</protein>
<evidence type="ECO:0000256" key="1">
    <source>
        <dbReference type="SAM" id="SignalP"/>
    </source>
</evidence>
<keyword evidence="3" id="KW-1185">Reference proteome</keyword>
<dbReference type="RefSeq" id="WP_053232155.1">
    <property type="nucleotide sequence ID" value="NZ_CP011125.1"/>
</dbReference>
<dbReference type="KEGG" id="samy:DB32_002007"/>
<dbReference type="EMBL" id="CP011125">
    <property type="protein sequence ID" value="AKF04858.1"/>
    <property type="molecule type" value="Genomic_DNA"/>
</dbReference>
<evidence type="ECO:0000313" key="2">
    <source>
        <dbReference type="EMBL" id="AKF04858.1"/>
    </source>
</evidence>
<gene>
    <name evidence="2" type="ORF">DB32_002007</name>
</gene>
<organism evidence="2 3">
    <name type="scientific">Sandaracinus amylolyticus</name>
    <dbReference type="NCBI Taxonomy" id="927083"/>
    <lineage>
        <taxon>Bacteria</taxon>
        <taxon>Pseudomonadati</taxon>
        <taxon>Myxococcota</taxon>
        <taxon>Polyangia</taxon>
        <taxon>Polyangiales</taxon>
        <taxon>Sandaracinaceae</taxon>
        <taxon>Sandaracinus</taxon>
    </lineage>
</organism>
<accession>A0A0F6W1I6</accession>
<dbReference type="PROSITE" id="PS51257">
    <property type="entry name" value="PROKAR_LIPOPROTEIN"/>
    <property type="match status" value="1"/>
</dbReference>
<sequence>MSRALRIAGVGCGLLAFVATCATSVACYAVLPAPARDAAQGFLADVRASQWQSAVQRTSAAYQRDHDAARLQREVERLPRLARHTDATFMNATLDGETAVLDGVLVTPDGEVPIAVELEHDAGYWYVDLVVVQGAPLE</sequence>
<dbReference type="STRING" id="927083.DB32_002007"/>
<dbReference type="AlphaFoldDB" id="A0A0F6W1I6"/>
<name>A0A0F6W1I6_9BACT</name>
<dbReference type="Proteomes" id="UP000034883">
    <property type="component" value="Chromosome"/>
</dbReference>
<reference evidence="2 3" key="1">
    <citation type="submission" date="2015-03" db="EMBL/GenBank/DDBJ databases">
        <title>Genome assembly of Sandaracinus amylolyticus DSM 53668.</title>
        <authorList>
            <person name="Sharma G."/>
            <person name="Subramanian S."/>
        </authorList>
    </citation>
    <scope>NUCLEOTIDE SEQUENCE [LARGE SCALE GENOMIC DNA]</scope>
    <source>
        <strain evidence="2 3">DSM 53668</strain>
    </source>
</reference>
<evidence type="ECO:0000313" key="3">
    <source>
        <dbReference type="Proteomes" id="UP000034883"/>
    </source>
</evidence>